<dbReference type="GO" id="GO:0005506">
    <property type="term" value="F:iron ion binding"/>
    <property type="evidence" value="ECO:0007669"/>
    <property type="project" value="InterPro"/>
</dbReference>
<evidence type="ECO:0000313" key="3">
    <source>
        <dbReference type="Proteomes" id="UP000006316"/>
    </source>
</evidence>
<dbReference type="Gene3D" id="3.90.1170.50">
    <property type="entry name" value="Aldehyde oxidase/xanthine dehydrogenase, a/b hammerhead"/>
    <property type="match status" value="1"/>
</dbReference>
<dbReference type="Pfam" id="PF01315">
    <property type="entry name" value="Ald_Xan_dh_C"/>
    <property type="match status" value="1"/>
</dbReference>
<dbReference type="InterPro" id="IPR036856">
    <property type="entry name" value="Ald_Oxase/Xan_DH_a/b_sf"/>
</dbReference>
<dbReference type="PANTHER" id="PTHR11908">
    <property type="entry name" value="XANTHINE DEHYDROGENASE"/>
    <property type="match status" value="1"/>
</dbReference>
<proteinExistence type="predicted"/>
<accession>K6DER8</accession>
<dbReference type="Pfam" id="PF02738">
    <property type="entry name" value="MoCoBD_1"/>
    <property type="match status" value="1"/>
</dbReference>
<dbReference type="STRING" id="1117379.BABA_15652"/>
<evidence type="ECO:0000313" key="2">
    <source>
        <dbReference type="EMBL" id="EKN66558.1"/>
    </source>
</evidence>
<dbReference type="GO" id="GO:0016491">
    <property type="term" value="F:oxidoreductase activity"/>
    <property type="evidence" value="ECO:0007669"/>
    <property type="project" value="InterPro"/>
</dbReference>
<dbReference type="SMART" id="SM01008">
    <property type="entry name" value="Ald_Xan_dh_C"/>
    <property type="match status" value="1"/>
</dbReference>
<feature type="domain" description="Aldehyde oxidase/xanthine dehydrogenase a/b hammerhead" evidence="1">
    <location>
        <begin position="23"/>
        <end position="129"/>
    </location>
</feature>
<dbReference type="Pfam" id="PF20256">
    <property type="entry name" value="MoCoBD_2"/>
    <property type="match status" value="1"/>
</dbReference>
<comment type="caution">
    <text evidence="2">The sequence shown here is derived from an EMBL/GenBank/DDBJ whole genome shotgun (WGS) entry which is preliminary data.</text>
</comment>
<dbReference type="InterPro" id="IPR017609">
    <property type="entry name" value="Xanthine_dehydrogenase_dsu"/>
</dbReference>
<dbReference type="AlphaFoldDB" id="K6DER8"/>
<name>K6DER8_9BACI</name>
<dbReference type="OrthoDB" id="9759099at2"/>
<dbReference type="EMBL" id="AJLS01000115">
    <property type="protein sequence ID" value="EKN66558.1"/>
    <property type="molecule type" value="Genomic_DNA"/>
</dbReference>
<dbReference type="eggNOG" id="COG1529">
    <property type="taxonomic scope" value="Bacteria"/>
</dbReference>
<evidence type="ECO:0000259" key="1">
    <source>
        <dbReference type="SMART" id="SM01008"/>
    </source>
</evidence>
<dbReference type="InterPro" id="IPR046867">
    <property type="entry name" value="AldOxase/xan_DH_MoCoBD2"/>
</dbReference>
<reference evidence="2 3" key="1">
    <citation type="journal article" date="2012" name="Front. Microbiol.">
        <title>Redundancy and modularity in membrane-associated dissimilatory nitrate reduction in Bacillus.</title>
        <authorList>
            <person name="Heylen K."/>
            <person name="Keltjens J."/>
        </authorList>
    </citation>
    <scope>NUCLEOTIDE SEQUENCE [LARGE SCALE GENOMIC DNA]</scope>
    <source>
        <strain evidence="3">LMG 21833T</strain>
    </source>
</reference>
<dbReference type="SUPFAM" id="SSF56003">
    <property type="entry name" value="Molybdenum cofactor-binding domain"/>
    <property type="match status" value="1"/>
</dbReference>
<dbReference type="Proteomes" id="UP000006316">
    <property type="component" value="Unassembled WGS sequence"/>
</dbReference>
<dbReference type="InterPro" id="IPR000674">
    <property type="entry name" value="Ald_Oxase/Xan_DH_a/b"/>
</dbReference>
<keyword evidence="3" id="KW-1185">Reference proteome</keyword>
<organism evidence="2 3">
    <name type="scientific">Neobacillus bataviensis LMG 21833</name>
    <dbReference type="NCBI Taxonomy" id="1117379"/>
    <lineage>
        <taxon>Bacteria</taxon>
        <taxon>Bacillati</taxon>
        <taxon>Bacillota</taxon>
        <taxon>Bacilli</taxon>
        <taxon>Bacillales</taxon>
        <taxon>Bacillaceae</taxon>
        <taxon>Neobacillus</taxon>
    </lineage>
</organism>
<dbReference type="InterPro" id="IPR008274">
    <property type="entry name" value="AldOxase/xan_DH_MoCoBD1"/>
</dbReference>
<dbReference type="Gene3D" id="3.30.365.10">
    <property type="entry name" value="Aldehyde oxidase/xanthine dehydrogenase, molybdopterin binding domain"/>
    <property type="match status" value="5"/>
</dbReference>
<dbReference type="SUPFAM" id="SSF54665">
    <property type="entry name" value="CO dehydrogenase molybdoprotein N-domain-like"/>
    <property type="match status" value="1"/>
</dbReference>
<dbReference type="RefSeq" id="WP_007086126.1">
    <property type="nucleotide sequence ID" value="NZ_AJLS01000115.1"/>
</dbReference>
<dbReference type="PANTHER" id="PTHR11908:SF157">
    <property type="entry name" value="XANTHINE DEHYDROGENASE SUBUNIT D-RELATED"/>
    <property type="match status" value="1"/>
</dbReference>
<gene>
    <name evidence="2" type="ORF">BABA_15652</name>
</gene>
<protein>
    <submittedName>
        <fullName evidence="2">Xanthine dehydrogenase subunit D</fullName>
    </submittedName>
</protein>
<dbReference type="InterPro" id="IPR037165">
    <property type="entry name" value="AldOxase/xan_DH_Mopterin-bd_sf"/>
</dbReference>
<dbReference type="PATRIC" id="fig|1117379.3.peg.3245"/>
<dbReference type="InterPro" id="IPR016208">
    <property type="entry name" value="Ald_Oxase/xanthine_DH-like"/>
</dbReference>
<dbReference type="NCBIfam" id="TIGR03196">
    <property type="entry name" value="pucD"/>
    <property type="match status" value="1"/>
</dbReference>
<sequence length="751" mass="82079">MYLNRDSTGENWRVRPDGVEKVTGSLKYLTDLSFPNMLFGKILRSQYPHARIKFIHIDEAKKLKGVHGVLTYKDIPGLNGFGILEPDQPVFCYDKVRFIGDAVAAVAAESKEIAEKALQLIKVEYEVLSVVDDPEQSILSSALKIHEKGNILHRSSFKKGNIEEGFNNCEIIIEETYDTPRQIHAYMETEGGVVVPNKDGGITVYMGTQHGYFDRFQLSRILNMKENKIRVVSSPMGGSFGGKDELNVQPYGALLALYTGLPVKIHQNRNESIRAGLKRHPMRITMKTGADRKGNIFAHEVYIIADTGAYATLGVSVLENAVENAVGPYRIPNIDIEGVSVYTNNGISGEFRGFGSNQAVFALEGQLDRLAEKLNMDPIELREKNIRSMDDCGPLDQTIIPSDGAKETLNAIKQSNILRMTKVVSDKWKRRGVGIAITMLGSGLGSGIPDQGAGRLSIGKDGKIIGAFGGEEVGQGILSVIETLLMNAFNCGSDDLKVVIGDTDLVPHSGSTTASRATTMIWLAIEKMKESFQSHILQHVSQLIGVPKHQMYLGPGGIWSDSRLVLSYSDLGNQLNEPIEVLVEFPYPQSNDVKQKGRYLFSFAAVAAGVEVDLLTGKVMVLGLDQAIAAGPVISPMGYLGQIEGSGVMSIGYSLMEDCQMEKGEYTTENFDTYLIPTICDIPPEMNVYAIETLQPGDSFGPKGIGEIGTVAVAPAIVKAIHDAIGYWCNRIPVSREGILQAVEKERGKWI</sequence>